<name>A0A1W0XB32_HYPEX</name>
<feature type="domain" description="N-acetyltransferase" evidence="3">
    <location>
        <begin position="1"/>
        <end position="185"/>
    </location>
</feature>
<keyword evidence="5" id="KW-1185">Reference proteome</keyword>
<evidence type="ECO:0000313" key="5">
    <source>
        <dbReference type="Proteomes" id="UP000192578"/>
    </source>
</evidence>
<comment type="caution">
    <text evidence="4">The sequence shown here is derived from an EMBL/GenBank/DDBJ whole genome shotgun (WGS) entry which is preliminary data.</text>
</comment>
<dbReference type="PANTHER" id="PTHR12327:SF0">
    <property type="entry name" value="ALPHA-TUBULIN N-ACETYLTRANSFERASE 1"/>
    <property type="match status" value="1"/>
</dbReference>
<organism evidence="4 5">
    <name type="scientific">Hypsibius exemplaris</name>
    <name type="common">Freshwater tardigrade</name>
    <dbReference type="NCBI Taxonomy" id="2072580"/>
    <lineage>
        <taxon>Eukaryota</taxon>
        <taxon>Metazoa</taxon>
        <taxon>Ecdysozoa</taxon>
        <taxon>Tardigrada</taxon>
        <taxon>Eutardigrada</taxon>
        <taxon>Parachela</taxon>
        <taxon>Hypsibioidea</taxon>
        <taxon>Hypsibiidae</taxon>
        <taxon>Hypsibius</taxon>
    </lineage>
</organism>
<dbReference type="OrthoDB" id="447510at2759"/>
<gene>
    <name evidence="4" type="ORF">BV898_01689</name>
</gene>
<proteinExistence type="predicted"/>
<evidence type="ECO:0000259" key="3">
    <source>
        <dbReference type="PROSITE" id="PS51730"/>
    </source>
</evidence>
<reference evidence="5" key="1">
    <citation type="submission" date="2017-01" db="EMBL/GenBank/DDBJ databases">
        <title>Comparative genomics of anhydrobiosis in the tardigrade Hypsibius dujardini.</title>
        <authorList>
            <person name="Yoshida Y."/>
            <person name="Koutsovoulos G."/>
            <person name="Laetsch D."/>
            <person name="Stevens L."/>
            <person name="Kumar S."/>
            <person name="Horikawa D."/>
            <person name="Ishino K."/>
            <person name="Komine S."/>
            <person name="Tomita M."/>
            <person name="Blaxter M."/>
            <person name="Arakawa K."/>
        </authorList>
    </citation>
    <scope>NUCLEOTIDE SEQUENCE [LARGE SCALE GENOMIC DNA]</scope>
    <source>
        <strain evidence="5">Z151</strain>
    </source>
</reference>
<dbReference type="Gene3D" id="3.40.630.30">
    <property type="match status" value="1"/>
</dbReference>
<protein>
    <submittedName>
        <fullName evidence="4">Alpha-tubulin N-acetyltransferase 1</fullName>
    </submittedName>
</protein>
<keyword evidence="2" id="KW-0012">Acyltransferase</keyword>
<evidence type="ECO:0000313" key="4">
    <source>
        <dbReference type="EMBL" id="OQV24630.1"/>
    </source>
</evidence>
<dbReference type="EMBL" id="MTYJ01000006">
    <property type="protein sequence ID" value="OQV24630.1"/>
    <property type="molecule type" value="Genomic_DNA"/>
</dbReference>
<dbReference type="InterPro" id="IPR038746">
    <property type="entry name" value="Atat"/>
</dbReference>
<dbReference type="InterPro" id="IPR007965">
    <property type="entry name" value="GNAT_ATAT"/>
</dbReference>
<evidence type="ECO:0000256" key="2">
    <source>
        <dbReference type="ARBA" id="ARBA00023315"/>
    </source>
</evidence>
<dbReference type="CDD" id="cd04301">
    <property type="entry name" value="NAT_SF"/>
    <property type="match status" value="1"/>
</dbReference>
<dbReference type="Proteomes" id="UP000192578">
    <property type="component" value="Unassembled WGS sequence"/>
</dbReference>
<dbReference type="Pfam" id="PF05301">
    <property type="entry name" value="Acetyltransf_16"/>
    <property type="match status" value="1"/>
</dbReference>
<accession>A0A1W0XB32</accession>
<dbReference type="PANTHER" id="PTHR12327">
    <property type="entry name" value="ALPHA-TUBULIN N-ACETYLTRANSFERASE 1"/>
    <property type="match status" value="1"/>
</dbReference>
<dbReference type="SUPFAM" id="SSF55729">
    <property type="entry name" value="Acyl-CoA N-acyltransferases (Nat)"/>
    <property type="match status" value="1"/>
</dbReference>
<dbReference type="AlphaFoldDB" id="A0A1W0XB32"/>
<dbReference type="InterPro" id="IPR016181">
    <property type="entry name" value="Acyl_CoA_acyltransferase"/>
</dbReference>
<evidence type="ECO:0000256" key="1">
    <source>
        <dbReference type="ARBA" id="ARBA00022679"/>
    </source>
</evidence>
<dbReference type="GO" id="GO:0005874">
    <property type="term" value="C:microtubule"/>
    <property type="evidence" value="ECO:0007669"/>
    <property type="project" value="InterPro"/>
</dbReference>
<dbReference type="GO" id="GO:0019799">
    <property type="term" value="F:tubulin N-acetyltransferase activity"/>
    <property type="evidence" value="ECO:0007669"/>
    <property type="project" value="InterPro"/>
</dbReference>
<dbReference type="PROSITE" id="PS51730">
    <property type="entry name" value="GNAT_ATAT"/>
    <property type="match status" value="1"/>
</dbReference>
<sequence>MNCCQDINALFKDEISCIEGKMWDKTGRYCGSAVVKEELERLIDHMGVQSAECLGLDSPLTTFSAFKNSNQRIYLLKLANIFKQKGAVVAFARVGWRAISLIDAQGFRAQQDMLCLYDIYVATKFQRLGNGRRLLDFIFKHENVKPEAMTIDQPSQALLNFFMRQFFLREFTTQEHRYIVWKRYMDQVKPTAKSGVRYAQPIHTQTNTQANTHTHTGNVSHYMGGLWPVFSQPGDTLKPHPFTNWHPPTAATPGYNNELSLQELRVYNNQARNHNNNDRSGVLSIEGKAHLPFEFY</sequence>
<keyword evidence="1" id="KW-0808">Transferase</keyword>